<dbReference type="Proteomes" id="UP000216752">
    <property type="component" value="Chromosome"/>
</dbReference>
<gene>
    <name evidence="1" type="ORF">SPSIL_017000</name>
</gene>
<sequence>MYLHYIKKLVNLKLYATNYLVHSLIDDAICIDNHLLADKAIVLMDALQEVGIIDE</sequence>
<protein>
    <submittedName>
        <fullName evidence="1">Uncharacterized protein</fullName>
    </submittedName>
</protein>
<name>A0ABZ3IIP3_9FIRM</name>
<dbReference type="EMBL" id="CP155573">
    <property type="protein sequence ID" value="XFO65560.1"/>
    <property type="molecule type" value="Genomic_DNA"/>
</dbReference>
<keyword evidence="2" id="KW-1185">Reference proteome</keyword>
<evidence type="ECO:0000313" key="2">
    <source>
        <dbReference type="Proteomes" id="UP000216752"/>
    </source>
</evidence>
<accession>A0ABZ3IIP3</accession>
<proteinExistence type="predicted"/>
<reference evidence="1" key="1">
    <citation type="submission" date="2024-05" db="EMBL/GenBank/DDBJ databases">
        <title>Isolation and characterization of Sporomusa carbonis sp. nov., a carboxydotrophic hydrogenogen in the genus of Sporomusa isolated from a charcoal burning pile.</title>
        <authorList>
            <person name="Boeer T."/>
            <person name="Rosenbaum F."/>
            <person name="Eysell L."/>
            <person name="Mueller V."/>
            <person name="Daniel R."/>
            <person name="Poehlein A."/>
        </authorList>
    </citation>
    <scope>NUCLEOTIDE SEQUENCE [LARGE SCALE GENOMIC DNA]</scope>
    <source>
        <strain evidence="1">DSM 10669</strain>
    </source>
</reference>
<evidence type="ECO:0000313" key="1">
    <source>
        <dbReference type="EMBL" id="XFO65560.1"/>
    </source>
</evidence>
<dbReference type="RefSeq" id="WP_169717785.1">
    <property type="nucleotide sequence ID" value="NZ_CP155573.1"/>
</dbReference>
<organism evidence="1 2">
    <name type="scientific">Sporomusa silvacetica DSM 10669</name>
    <dbReference type="NCBI Taxonomy" id="1123289"/>
    <lineage>
        <taxon>Bacteria</taxon>
        <taxon>Bacillati</taxon>
        <taxon>Bacillota</taxon>
        <taxon>Negativicutes</taxon>
        <taxon>Selenomonadales</taxon>
        <taxon>Sporomusaceae</taxon>
        <taxon>Sporomusa</taxon>
    </lineage>
</organism>